<dbReference type="EMBL" id="MG700548">
    <property type="protein sequence ID" value="AVI43285.1"/>
    <property type="molecule type" value="Genomic_DNA"/>
</dbReference>
<organism evidence="1">
    <name type="scientific">Klebsiella pneumoniae</name>
    <dbReference type="NCBI Taxonomy" id="573"/>
    <lineage>
        <taxon>Bacteria</taxon>
        <taxon>Pseudomonadati</taxon>
        <taxon>Pseudomonadota</taxon>
        <taxon>Gammaproteobacteria</taxon>
        <taxon>Enterobacterales</taxon>
        <taxon>Enterobacteriaceae</taxon>
        <taxon>Klebsiella/Raoultella group</taxon>
        <taxon>Klebsiella</taxon>
        <taxon>Klebsiella pneumoniae complex</taxon>
    </lineage>
</organism>
<name>A0A2P1BNH1_KLEPN</name>
<accession>A0A2P1BNH1</accession>
<keyword evidence="1" id="KW-0614">Plasmid</keyword>
<reference evidence="1" key="1">
    <citation type="submission" date="2017-12" db="EMBL/GenBank/DDBJ databases">
        <title>Insights into the successfully spreading KPC-encoding IncII plasmids.</title>
        <authorList>
            <person name="Brandt C."/>
            <person name="Pletz M.W."/>
            <person name="Makarewicz O."/>
        </authorList>
    </citation>
    <scope>NUCLEOTIDE SEQUENCE</scope>
    <source>
        <strain evidence="1">UR15381</strain>
        <plasmid evidence="1">pUJ-1KPC</plasmid>
    </source>
</reference>
<dbReference type="AlphaFoldDB" id="A0A2P1BNH1"/>
<protein>
    <submittedName>
        <fullName evidence="1">Uncharacterized protein</fullName>
    </submittedName>
</protein>
<sequence>MKDLIHEGHLITDRRCLTKQAVESLNNLFDEFRLVARHTTTACTYRLQYRVSPSSSALSERALMSKPVSTRAGQVHGFRCFVLKALCNSLAKAAKFSSSGSPKSISWAI</sequence>
<proteinExistence type="predicted"/>
<evidence type="ECO:0000313" key="1">
    <source>
        <dbReference type="EMBL" id="AVI43285.1"/>
    </source>
</evidence>
<geneLocation type="plasmid" evidence="1">
    <name>pUJ-1KPC</name>
</geneLocation>